<name>A0A4R7VEL1_9PSED</name>
<comment type="caution">
    <text evidence="2">The sequence shown here is derived from an EMBL/GenBank/DDBJ whole genome shotgun (WGS) entry which is preliminary data.</text>
</comment>
<dbReference type="EMBL" id="SOCQ01000006">
    <property type="protein sequence ID" value="TDV47646.1"/>
    <property type="molecule type" value="Genomic_DNA"/>
</dbReference>
<dbReference type="AlphaFoldDB" id="A0A4R7VEL1"/>
<reference evidence="2 3" key="1">
    <citation type="submission" date="2019-03" db="EMBL/GenBank/DDBJ databases">
        <title>Genomic analyses of the natural microbiome of Caenorhabditis elegans.</title>
        <authorList>
            <person name="Samuel B."/>
        </authorList>
    </citation>
    <scope>NUCLEOTIDE SEQUENCE [LARGE SCALE GENOMIC DNA]</scope>
    <source>
        <strain evidence="2 3">BIGb0525</strain>
    </source>
</reference>
<accession>A0A4R7VEL1</accession>
<evidence type="ECO:0000256" key="1">
    <source>
        <dbReference type="SAM" id="MobiDB-lite"/>
    </source>
</evidence>
<evidence type="ECO:0000313" key="3">
    <source>
        <dbReference type="Proteomes" id="UP000295804"/>
    </source>
</evidence>
<organism evidence="2 3">
    <name type="scientific">Pseudomonas helmanticensis</name>
    <dbReference type="NCBI Taxonomy" id="1471381"/>
    <lineage>
        <taxon>Bacteria</taxon>
        <taxon>Pseudomonadati</taxon>
        <taxon>Pseudomonadota</taxon>
        <taxon>Gammaproteobacteria</taxon>
        <taxon>Pseudomonadales</taxon>
        <taxon>Pseudomonadaceae</taxon>
        <taxon>Pseudomonas</taxon>
    </lineage>
</organism>
<feature type="region of interest" description="Disordered" evidence="1">
    <location>
        <begin position="1"/>
        <end position="44"/>
    </location>
</feature>
<sequence>MCGAASSTNATGSSATGKVSHGSAAGVSGNSAATGASGSGSGSTGCNTGSAIGRTIGAGSSSITGVGAGAGSGIAGGCSTTGSCGFLRSHPNRLFFSPAAAGVFLSSLEPNMEDGYLTVATRHKGAPANKYSMQNRLCFIQLVHAQHFVEAPQAPQRSINTKDWNGIVGENAEFS</sequence>
<gene>
    <name evidence="2" type="ORF">EDF87_106220</name>
</gene>
<evidence type="ECO:0000313" key="2">
    <source>
        <dbReference type="EMBL" id="TDV47646.1"/>
    </source>
</evidence>
<protein>
    <submittedName>
        <fullName evidence="2">Uncharacterized protein</fullName>
    </submittedName>
</protein>
<dbReference type="Proteomes" id="UP000295804">
    <property type="component" value="Unassembled WGS sequence"/>
</dbReference>
<feature type="compositionally biased region" description="Low complexity" evidence="1">
    <location>
        <begin position="1"/>
        <end position="36"/>
    </location>
</feature>
<proteinExistence type="predicted"/>